<protein>
    <submittedName>
        <fullName evidence="1">Uncharacterized protein</fullName>
    </submittedName>
</protein>
<sequence length="29" mass="3586">MEIHPIWPGETSRTSRYIYPKMWTVYDVE</sequence>
<proteinExistence type="predicted"/>
<accession>A0A8S5QLW5</accession>
<dbReference type="EMBL" id="BK015689">
    <property type="protein sequence ID" value="DAE20072.1"/>
    <property type="molecule type" value="Genomic_DNA"/>
</dbReference>
<organism evidence="1">
    <name type="scientific">CrAss-like virus sp. ctYsL76</name>
    <dbReference type="NCBI Taxonomy" id="2826826"/>
    <lineage>
        <taxon>Viruses</taxon>
        <taxon>Duplodnaviria</taxon>
        <taxon>Heunggongvirae</taxon>
        <taxon>Uroviricota</taxon>
        <taxon>Caudoviricetes</taxon>
        <taxon>Crassvirales</taxon>
    </lineage>
</organism>
<reference evidence="1" key="1">
    <citation type="journal article" date="2021" name="Proc. Natl. Acad. Sci. U.S.A.">
        <title>A Catalog of Tens of Thousands of Viruses from Human Metagenomes Reveals Hidden Associations with Chronic Diseases.</title>
        <authorList>
            <person name="Tisza M.J."/>
            <person name="Buck C.B."/>
        </authorList>
    </citation>
    <scope>NUCLEOTIDE SEQUENCE</scope>
    <source>
        <strain evidence="1">CtYsL76</strain>
    </source>
</reference>
<evidence type="ECO:0000313" key="1">
    <source>
        <dbReference type="EMBL" id="DAE20072.1"/>
    </source>
</evidence>
<name>A0A8S5QLW5_9CAUD</name>